<dbReference type="GO" id="GO:0009507">
    <property type="term" value="C:chloroplast"/>
    <property type="evidence" value="ECO:0007669"/>
    <property type="project" value="TreeGrafter"/>
</dbReference>
<keyword evidence="3" id="KW-1185">Reference proteome</keyword>
<dbReference type="GO" id="GO:0009658">
    <property type="term" value="P:chloroplast organization"/>
    <property type="evidence" value="ECO:0007669"/>
    <property type="project" value="TreeGrafter"/>
</dbReference>
<feature type="region of interest" description="Disordered" evidence="1">
    <location>
        <begin position="275"/>
        <end position="343"/>
    </location>
</feature>
<dbReference type="PANTHER" id="PTHR33415:SF12">
    <property type="entry name" value="PROTEIN EMBRYO DEFECTIVE 514"/>
    <property type="match status" value="1"/>
</dbReference>
<organism evidence="2 3">
    <name type="scientific">Canna indica</name>
    <name type="common">Indian-shot</name>
    <dbReference type="NCBI Taxonomy" id="4628"/>
    <lineage>
        <taxon>Eukaryota</taxon>
        <taxon>Viridiplantae</taxon>
        <taxon>Streptophyta</taxon>
        <taxon>Embryophyta</taxon>
        <taxon>Tracheophyta</taxon>
        <taxon>Spermatophyta</taxon>
        <taxon>Magnoliopsida</taxon>
        <taxon>Liliopsida</taxon>
        <taxon>Zingiberales</taxon>
        <taxon>Cannaceae</taxon>
        <taxon>Canna</taxon>
    </lineage>
</organism>
<feature type="compositionally biased region" description="Acidic residues" evidence="1">
    <location>
        <begin position="145"/>
        <end position="156"/>
    </location>
</feature>
<feature type="compositionally biased region" description="Basic and acidic residues" evidence="1">
    <location>
        <begin position="282"/>
        <end position="297"/>
    </location>
</feature>
<dbReference type="Pfam" id="PF11523">
    <property type="entry name" value="DUF3223"/>
    <property type="match status" value="1"/>
</dbReference>
<dbReference type="PANTHER" id="PTHR33415">
    <property type="entry name" value="PROTEIN EMBRYO DEFECTIVE 514"/>
    <property type="match status" value="1"/>
</dbReference>
<dbReference type="GO" id="GO:0005634">
    <property type="term" value="C:nucleus"/>
    <property type="evidence" value="ECO:0007669"/>
    <property type="project" value="TreeGrafter"/>
</dbReference>
<accession>A0AAQ3K6A3</accession>
<proteinExistence type="predicted"/>
<evidence type="ECO:0000256" key="1">
    <source>
        <dbReference type="SAM" id="MobiDB-lite"/>
    </source>
</evidence>
<dbReference type="Proteomes" id="UP001327560">
    <property type="component" value="Chromosome 3"/>
</dbReference>
<feature type="region of interest" description="Disordered" evidence="1">
    <location>
        <begin position="53"/>
        <end position="165"/>
    </location>
</feature>
<dbReference type="AlphaFoldDB" id="A0AAQ3K6A3"/>
<dbReference type="Gene3D" id="3.10.450.40">
    <property type="match status" value="1"/>
</dbReference>
<feature type="compositionally biased region" description="Gly residues" evidence="1">
    <location>
        <begin position="302"/>
        <end position="321"/>
    </location>
</feature>
<evidence type="ECO:0000313" key="3">
    <source>
        <dbReference type="Proteomes" id="UP001327560"/>
    </source>
</evidence>
<protein>
    <submittedName>
        <fullName evidence="2">High mobility group nucleosome-binding domain-containing protein 5-like</fullName>
    </submittedName>
</protein>
<reference evidence="2 3" key="1">
    <citation type="submission" date="2023-10" db="EMBL/GenBank/DDBJ databases">
        <title>Chromosome-scale genome assembly provides insights into flower coloration mechanisms of Canna indica.</title>
        <authorList>
            <person name="Li C."/>
        </authorList>
    </citation>
    <scope>NUCLEOTIDE SEQUENCE [LARGE SCALE GENOMIC DNA]</scope>
    <source>
        <tissue evidence="2">Flower</tissue>
    </source>
</reference>
<dbReference type="EMBL" id="CP136892">
    <property type="protein sequence ID" value="WOL01052.1"/>
    <property type="molecule type" value="Genomic_DNA"/>
</dbReference>
<name>A0AAQ3K6A3_9LILI</name>
<dbReference type="GO" id="GO:0017126">
    <property type="term" value="P:nucleologenesis"/>
    <property type="evidence" value="ECO:0007669"/>
    <property type="project" value="TreeGrafter"/>
</dbReference>
<sequence length="343" mass="37536">MFKHPNESGLLRKLVQRFMGRQLIAGPRPTNLGFLACLNDVKPVLPLRSRKPSTMAEDLPENPQPADGDLPAELDMDVDAGSAEDPAESAEGAAKREREEGAEDGAENGAQPKKRTVERSFEEERMQKLEGNGEEVVVLEKRDGDDEERGEGEGELEAGGIDDDKAPACTTVGPKVFTSSVDMFDYFYKFLHSWSTNLDINKYEHMVLLDLLKKGNPEPQKKIGVGIQAFQVRFHPTWKSKCFFLIRVDGTVDDFSFRKCVDNILPLPEQMKAHLTSGGNKATDDNKARNERKDGHDSSSSGRGGRGNGRGGRGNGRGGRGGRGHGERGGRGRGGSGGFKRRV</sequence>
<feature type="compositionally biased region" description="Gly residues" evidence="1">
    <location>
        <begin position="332"/>
        <end position="343"/>
    </location>
</feature>
<dbReference type="GO" id="GO:1901259">
    <property type="term" value="P:chloroplast rRNA processing"/>
    <property type="evidence" value="ECO:0007669"/>
    <property type="project" value="TreeGrafter"/>
</dbReference>
<gene>
    <name evidence="2" type="ORF">Cni_G09765</name>
</gene>
<dbReference type="FunFam" id="3.10.450.40:FF:000016">
    <property type="entry name" value="Predicted protein"/>
    <property type="match status" value="1"/>
</dbReference>
<feature type="compositionally biased region" description="Basic and acidic residues" evidence="1">
    <location>
        <begin position="115"/>
        <end position="128"/>
    </location>
</feature>
<dbReference type="InterPro" id="IPR044673">
    <property type="entry name" value="DCL-like"/>
</dbReference>
<evidence type="ECO:0000313" key="2">
    <source>
        <dbReference type="EMBL" id="WOL01052.1"/>
    </source>
</evidence>